<comment type="subcellular location">
    <subcellularLocation>
        <location evidence="1">Secreted</location>
    </subcellularLocation>
</comment>
<feature type="chain" id="PRO_5042493889" description="AA1-like domain-containing protein" evidence="6">
    <location>
        <begin position="18"/>
        <end position="153"/>
    </location>
</feature>
<keyword evidence="3 6" id="KW-0732">Signal</keyword>
<keyword evidence="4 5" id="KW-1015">Disulfide bond</keyword>
<evidence type="ECO:0000313" key="9">
    <source>
        <dbReference type="Proteomes" id="UP001251528"/>
    </source>
</evidence>
<dbReference type="Pfam" id="PF16541">
    <property type="entry name" value="AltA1"/>
    <property type="match status" value="1"/>
</dbReference>
<dbReference type="PROSITE" id="PS51895">
    <property type="entry name" value="AA1"/>
    <property type="match status" value="1"/>
</dbReference>
<evidence type="ECO:0000259" key="7">
    <source>
        <dbReference type="PROSITE" id="PS51895"/>
    </source>
</evidence>
<dbReference type="EMBL" id="JASWJB010000131">
    <property type="protein sequence ID" value="KAK2595460.1"/>
    <property type="molecule type" value="Genomic_DNA"/>
</dbReference>
<evidence type="ECO:0000313" key="8">
    <source>
        <dbReference type="EMBL" id="KAK2595460.1"/>
    </source>
</evidence>
<feature type="disulfide bond" evidence="5">
    <location>
        <begin position="122"/>
        <end position="134"/>
    </location>
</feature>
<dbReference type="InterPro" id="IPR032382">
    <property type="entry name" value="AltA1"/>
</dbReference>
<dbReference type="Proteomes" id="UP001251528">
    <property type="component" value="Unassembled WGS sequence"/>
</dbReference>
<comment type="caution">
    <text evidence="8">The sequence shown here is derived from an EMBL/GenBank/DDBJ whole genome shotgun (WGS) entry which is preliminary data.</text>
</comment>
<name>A0AAJ0CLV4_9HYPO</name>
<evidence type="ECO:0000256" key="3">
    <source>
        <dbReference type="ARBA" id="ARBA00022729"/>
    </source>
</evidence>
<evidence type="ECO:0000256" key="1">
    <source>
        <dbReference type="ARBA" id="ARBA00004613"/>
    </source>
</evidence>
<evidence type="ECO:0000256" key="6">
    <source>
        <dbReference type="SAM" id="SignalP"/>
    </source>
</evidence>
<reference evidence="8" key="1">
    <citation type="submission" date="2023-06" db="EMBL/GenBank/DDBJ databases">
        <title>Conoideocrella luteorostrata (Hypocreales: Clavicipitaceae), a potential biocontrol fungus for elongate hemlock scale in United States Christmas tree production areas.</title>
        <authorList>
            <person name="Barrett H."/>
            <person name="Lovett B."/>
            <person name="Macias A.M."/>
            <person name="Stajich J.E."/>
            <person name="Kasson M.T."/>
        </authorList>
    </citation>
    <scope>NUCLEOTIDE SEQUENCE</scope>
    <source>
        <strain evidence="8">ARSEF 14590</strain>
    </source>
</reference>
<keyword evidence="2" id="KW-0964">Secreted</keyword>
<dbReference type="GO" id="GO:0005576">
    <property type="term" value="C:extracellular region"/>
    <property type="evidence" value="ECO:0007669"/>
    <property type="project" value="UniProtKB-SubCell"/>
</dbReference>
<dbReference type="Gene3D" id="2.40.350.20">
    <property type="match status" value="1"/>
</dbReference>
<proteinExistence type="predicted"/>
<organism evidence="8 9">
    <name type="scientific">Conoideocrella luteorostrata</name>
    <dbReference type="NCBI Taxonomy" id="1105319"/>
    <lineage>
        <taxon>Eukaryota</taxon>
        <taxon>Fungi</taxon>
        <taxon>Dikarya</taxon>
        <taxon>Ascomycota</taxon>
        <taxon>Pezizomycotina</taxon>
        <taxon>Sordariomycetes</taxon>
        <taxon>Hypocreomycetidae</taxon>
        <taxon>Hypocreales</taxon>
        <taxon>Clavicipitaceae</taxon>
        <taxon>Conoideocrella</taxon>
    </lineage>
</organism>
<accession>A0AAJ0CLV4</accession>
<gene>
    <name evidence="8" type="ORF">QQS21_006800</name>
</gene>
<keyword evidence="9" id="KW-1185">Reference proteome</keyword>
<evidence type="ECO:0000256" key="5">
    <source>
        <dbReference type="PROSITE-ProRule" id="PRU01243"/>
    </source>
</evidence>
<sequence length="153" mass="16094">MKAASAILYALAAAVSAAPASEPKPSENIEISTLYVRKYVTGDSKRIDSVSFKLKGRDADGLDCAVSNPDFPTPNKVTTCGESKYRFTLHPGTDGSEFSLRIYHELGTAVGFFGQGNAPLYCHAGGNGAGDYVCAQVAPLTIVINNDPPPVNP</sequence>
<evidence type="ECO:0000256" key="4">
    <source>
        <dbReference type="ARBA" id="ARBA00023157"/>
    </source>
</evidence>
<feature type="domain" description="AA1-like" evidence="7">
    <location>
        <begin position="24"/>
        <end position="147"/>
    </location>
</feature>
<evidence type="ECO:0000256" key="2">
    <source>
        <dbReference type="ARBA" id="ARBA00022525"/>
    </source>
</evidence>
<protein>
    <recommendedName>
        <fullName evidence="7">AA1-like domain-containing protein</fullName>
    </recommendedName>
</protein>
<comment type="caution">
    <text evidence="5">Lacks conserved residue(s) required for the propagation of feature annotation.</text>
</comment>
<feature type="signal peptide" evidence="6">
    <location>
        <begin position="1"/>
        <end position="17"/>
    </location>
</feature>
<dbReference type="AlphaFoldDB" id="A0AAJ0CLV4"/>